<evidence type="ECO:0000256" key="7">
    <source>
        <dbReference type="SAM" id="Phobius"/>
    </source>
</evidence>
<dbReference type="AlphaFoldDB" id="A0A1H5R4G2"/>
<dbReference type="STRING" id="218821.SAMN05421837_106698"/>
<dbReference type="InterPro" id="IPR036259">
    <property type="entry name" value="MFS_trans_sf"/>
</dbReference>
<comment type="subcellular location">
    <subcellularLocation>
        <location evidence="1">Cell membrane</location>
        <topology evidence="1">Multi-pass membrane protein</topology>
    </subcellularLocation>
</comment>
<organism evidence="9 10">
    <name type="scientific">Amycolatopsis pretoriensis</name>
    <dbReference type="NCBI Taxonomy" id="218821"/>
    <lineage>
        <taxon>Bacteria</taxon>
        <taxon>Bacillati</taxon>
        <taxon>Actinomycetota</taxon>
        <taxon>Actinomycetes</taxon>
        <taxon>Pseudonocardiales</taxon>
        <taxon>Pseudonocardiaceae</taxon>
        <taxon>Amycolatopsis</taxon>
    </lineage>
</organism>
<feature type="transmembrane region" description="Helical" evidence="7">
    <location>
        <begin position="232"/>
        <end position="250"/>
    </location>
</feature>
<dbReference type="SUPFAM" id="SSF103473">
    <property type="entry name" value="MFS general substrate transporter"/>
    <property type="match status" value="1"/>
</dbReference>
<keyword evidence="5 7" id="KW-1133">Transmembrane helix</keyword>
<reference evidence="10" key="1">
    <citation type="submission" date="2016-10" db="EMBL/GenBank/DDBJ databases">
        <authorList>
            <person name="Varghese N."/>
            <person name="Submissions S."/>
        </authorList>
    </citation>
    <scope>NUCLEOTIDE SEQUENCE [LARGE SCALE GENOMIC DNA]</scope>
    <source>
        <strain evidence="10">DSM 44654</strain>
    </source>
</reference>
<name>A0A1H5R4G2_9PSEU</name>
<feature type="transmembrane region" description="Helical" evidence="7">
    <location>
        <begin position="307"/>
        <end position="328"/>
    </location>
</feature>
<dbReference type="Pfam" id="PF07690">
    <property type="entry name" value="MFS_1"/>
    <property type="match status" value="1"/>
</dbReference>
<keyword evidence="4 7" id="KW-0812">Transmembrane</keyword>
<evidence type="ECO:0000256" key="1">
    <source>
        <dbReference type="ARBA" id="ARBA00004651"/>
    </source>
</evidence>
<feature type="transmembrane region" description="Helical" evidence="7">
    <location>
        <begin position="59"/>
        <end position="76"/>
    </location>
</feature>
<evidence type="ECO:0000256" key="6">
    <source>
        <dbReference type="ARBA" id="ARBA00023136"/>
    </source>
</evidence>
<evidence type="ECO:0000256" key="2">
    <source>
        <dbReference type="ARBA" id="ARBA00022448"/>
    </source>
</evidence>
<dbReference type="RefSeq" id="WP_244180546.1">
    <property type="nucleotide sequence ID" value="NZ_FNUJ01000006.1"/>
</dbReference>
<feature type="transmembrane region" description="Helical" evidence="7">
    <location>
        <begin position="167"/>
        <end position="191"/>
    </location>
</feature>
<dbReference type="CDD" id="cd17321">
    <property type="entry name" value="MFS_MMR_MDR_like"/>
    <property type="match status" value="1"/>
</dbReference>
<gene>
    <name evidence="9" type="ORF">SAMN05421837_106698</name>
</gene>
<feature type="transmembrane region" description="Helical" evidence="7">
    <location>
        <begin position="475"/>
        <end position="496"/>
    </location>
</feature>
<keyword evidence="6 7" id="KW-0472">Membrane</keyword>
<dbReference type="InterPro" id="IPR011701">
    <property type="entry name" value="MFS"/>
</dbReference>
<dbReference type="GO" id="GO:0005886">
    <property type="term" value="C:plasma membrane"/>
    <property type="evidence" value="ECO:0007669"/>
    <property type="project" value="UniProtKB-SubCell"/>
</dbReference>
<evidence type="ECO:0000313" key="10">
    <source>
        <dbReference type="Proteomes" id="UP000198878"/>
    </source>
</evidence>
<dbReference type="PANTHER" id="PTHR42718:SF47">
    <property type="entry name" value="METHYL VIOLOGEN RESISTANCE PROTEIN SMVA"/>
    <property type="match status" value="1"/>
</dbReference>
<keyword evidence="3" id="KW-1003">Cell membrane</keyword>
<evidence type="ECO:0000256" key="5">
    <source>
        <dbReference type="ARBA" id="ARBA00022989"/>
    </source>
</evidence>
<feature type="transmembrane region" description="Helical" evidence="7">
    <location>
        <begin position="407"/>
        <end position="424"/>
    </location>
</feature>
<dbReference type="GO" id="GO:0022857">
    <property type="term" value="F:transmembrane transporter activity"/>
    <property type="evidence" value="ECO:0007669"/>
    <property type="project" value="InterPro"/>
</dbReference>
<evidence type="ECO:0000259" key="8">
    <source>
        <dbReference type="PROSITE" id="PS50850"/>
    </source>
</evidence>
<accession>A0A1H5R4G2</accession>
<keyword evidence="10" id="KW-1185">Reference proteome</keyword>
<feature type="transmembrane region" description="Helical" evidence="7">
    <location>
        <begin position="141"/>
        <end position="161"/>
    </location>
</feature>
<sequence>MTTDVAAPRAGRREWVGLAVLALTAMLVSVDVFVLLLALPHLSADLGADSIEQLWIMDIYGFMVGGFLVTMGGLGDRIGRRKLLLIGAAAFGIASALAAWSTTPEMLIGARALLGIAGATLGPCTLALISNMFRNPKQMGLAIGIWSAFFTVGAILGPIIGGVLLAHFWWGSVFLINIPVMAVLLVFGPVLLPEFKSPAGGRIDLISVGMSLAAILPFVYGFKELAKNGFEFVPVLAVVVGVVFGVLFVLRQRTLADPLLDLSLFKNSVFTVGLVSLLAYSLLTGAVMMLATQYFQLVDGLGSLPAGLALLPGMAVSTVAVLVSPILARRIRPAYLISGGLLIVAVGLLLMTQAASSGGSWLLILGFAVWCLGGGPLLSLGIGQVIGSAPPEKAGAAASMPQISNELGAAMGFAIIGSVGAIVYRSTLTVPAGVPAGAADAARESLAGATTAANGLPGGVADQLLSAAREAFTSGLHTAALISAVVLAGVGVLFFVKCRHIGALGAPAQEAPAPAAEEADEAPEPVS</sequence>
<feature type="domain" description="Major facilitator superfamily (MFS) profile" evidence="8">
    <location>
        <begin position="17"/>
        <end position="501"/>
    </location>
</feature>
<dbReference type="PROSITE" id="PS50850">
    <property type="entry name" value="MFS"/>
    <property type="match status" value="1"/>
</dbReference>
<evidence type="ECO:0000256" key="3">
    <source>
        <dbReference type="ARBA" id="ARBA00022475"/>
    </source>
</evidence>
<feature type="transmembrane region" description="Helical" evidence="7">
    <location>
        <begin position="83"/>
        <end position="102"/>
    </location>
</feature>
<protein>
    <submittedName>
        <fullName evidence="9">MFS transporter, DHA2 family, multidrug resistance protein</fullName>
    </submittedName>
</protein>
<dbReference type="InterPro" id="IPR020846">
    <property type="entry name" value="MFS_dom"/>
</dbReference>
<dbReference type="Proteomes" id="UP000198878">
    <property type="component" value="Unassembled WGS sequence"/>
</dbReference>
<proteinExistence type="predicted"/>
<dbReference type="Gene3D" id="1.20.1250.20">
    <property type="entry name" value="MFS general substrate transporter like domains"/>
    <property type="match status" value="1"/>
</dbReference>
<evidence type="ECO:0000313" key="9">
    <source>
        <dbReference type="EMBL" id="SEF33263.1"/>
    </source>
</evidence>
<feature type="transmembrane region" description="Helical" evidence="7">
    <location>
        <begin position="108"/>
        <end position="129"/>
    </location>
</feature>
<feature type="transmembrane region" description="Helical" evidence="7">
    <location>
        <begin position="15"/>
        <end position="39"/>
    </location>
</feature>
<dbReference type="EMBL" id="FNUJ01000006">
    <property type="protein sequence ID" value="SEF33263.1"/>
    <property type="molecule type" value="Genomic_DNA"/>
</dbReference>
<feature type="transmembrane region" description="Helical" evidence="7">
    <location>
        <begin position="203"/>
        <end position="220"/>
    </location>
</feature>
<feature type="transmembrane region" description="Helical" evidence="7">
    <location>
        <begin position="361"/>
        <end position="386"/>
    </location>
</feature>
<evidence type="ECO:0000256" key="4">
    <source>
        <dbReference type="ARBA" id="ARBA00022692"/>
    </source>
</evidence>
<dbReference type="PANTHER" id="PTHR42718">
    <property type="entry name" value="MAJOR FACILITATOR SUPERFAMILY MULTIDRUG TRANSPORTER MFSC"/>
    <property type="match status" value="1"/>
</dbReference>
<keyword evidence="2" id="KW-0813">Transport</keyword>
<feature type="transmembrane region" description="Helical" evidence="7">
    <location>
        <begin position="335"/>
        <end position="355"/>
    </location>
</feature>
<feature type="transmembrane region" description="Helical" evidence="7">
    <location>
        <begin position="270"/>
        <end position="295"/>
    </location>
</feature>